<dbReference type="EMBL" id="CM042060">
    <property type="protein sequence ID" value="KAI3677809.1"/>
    <property type="molecule type" value="Genomic_DNA"/>
</dbReference>
<proteinExistence type="predicted"/>
<evidence type="ECO:0000313" key="1">
    <source>
        <dbReference type="EMBL" id="KAI3677809.1"/>
    </source>
</evidence>
<dbReference type="Proteomes" id="UP001055879">
    <property type="component" value="Linkage Group LG14"/>
</dbReference>
<gene>
    <name evidence="1" type="ORF">L6452_37079</name>
</gene>
<protein>
    <submittedName>
        <fullName evidence="1">Uncharacterized protein</fullName>
    </submittedName>
</protein>
<reference evidence="2" key="1">
    <citation type="journal article" date="2022" name="Mol. Ecol. Resour.">
        <title>The genomes of chicory, endive, great burdock and yacon provide insights into Asteraceae palaeo-polyploidization history and plant inulin production.</title>
        <authorList>
            <person name="Fan W."/>
            <person name="Wang S."/>
            <person name="Wang H."/>
            <person name="Wang A."/>
            <person name="Jiang F."/>
            <person name="Liu H."/>
            <person name="Zhao H."/>
            <person name="Xu D."/>
            <person name="Zhang Y."/>
        </authorList>
    </citation>
    <scope>NUCLEOTIDE SEQUENCE [LARGE SCALE GENOMIC DNA]</scope>
    <source>
        <strain evidence="2">cv. Niubang</strain>
    </source>
</reference>
<keyword evidence="2" id="KW-1185">Reference proteome</keyword>
<comment type="caution">
    <text evidence="1">The sequence shown here is derived from an EMBL/GenBank/DDBJ whole genome shotgun (WGS) entry which is preliminary data.</text>
</comment>
<sequence>MNIESILFHFGEYTQEQKDRVKADRLAKSFILQGIPNEIYVKIDSYNATGKQMWDQLEKMMLGSKIGNQLKITNCLNNYEEFKAKDGECLETTYDRFVTLLNELRKNKVKKSQIELNVKFLSILQQKWKRFTRQMKQMKDLNEIPLHELYETLRQNEEEVNEIKEEKKMANKVVADPIALVVKKKSVSLKKKKKVIVFESEEAESEDNSDSDDCENQKQAMLILTKAFQKKFFKNPSSNSQRYSSGSRNYDHKERIEGKRLEEKRPEEKKYRAKEKKQPELTKCYNCGKIGHFAKDCRKSKVKNSEYYKNKMILSKQQEADKALMVEDEFWLDHSDEEVEKEETAHICLMGKTVDECEDEAESDDEDNEEVCDMSQSDFLNAIQAMMVELQEVKSKHEHEKSIMKEIKQSILKLSKDLAEKNVLIESLHKNIDTSAKEKTILHNELYETVSKYKLYEFESKEITKMYSSLSEKNKSLLEKVNALEGKLYTLGQTEQTIHLNKPKENKECW</sequence>
<reference evidence="1 2" key="2">
    <citation type="journal article" date="2022" name="Mol. Ecol. Resour.">
        <title>The genomes of chicory, endive, great burdock and yacon provide insights into Asteraceae paleo-polyploidization history and plant inulin production.</title>
        <authorList>
            <person name="Fan W."/>
            <person name="Wang S."/>
            <person name="Wang H."/>
            <person name="Wang A."/>
            <person name="Jiang F."/>
            <person name="Liu H."/>
            <person name="Zhao H."/>
            <person name="Xu D."/>
            <person name="Zhang Y."/>
        </authorList>
    </citation>
    <scope>NUCLEOTIDE SEQUENCE [LARGE SCALE GENOMIC DNA]</scope>
    <source>
        <strain evidence="2">cv. Niubang</strain>
    </source>
</reference>
<name>A0ACB8Y355_ARCLA</name>
<evidence type="ECO:0000313" key="2">
    <source>
        <dbReference type="Proteomes" id="UP001055879"/>
    </source>
</evidence>
<accession>A0ACB8Y355</accession>
<organism evidence="1 2">
    <name type="scientific">Arctium lappa</name>
    <name type="common">Greater burdock</name>
    <name type="synonym">Lappa major</name>
    <dbReference type="NCBI Taxonomy" id="4217"/>
    <lineage>
        <taxon>Eukaryota</taxon>
        <taxon>Viridiplantae</taxon>
        <taxon>Streptophyta</taxon>
        <taxon>Embryophyta</taxon>
        <taxon>Tracheophyta</taxon>
        <taxon>Spermatophyta</taxon>
        <taxon>Magnoliopsida</taxon>
        <taxon>eudicotyledons</taxon>
        <taxon>Gunneridae</taxon>
        <taxon>Pentapetalae</taxon>
        <taxon>asterids</taxon>
        <taxon>campanulids</taxon>
        <taxon>Asterales</taxon>
        <taxon>Asteraceae</taxon>
        <taxon>Carduoideae</taxon>
        <taxon>Cardueae</taxon>
        <taxon>Arctiinae</taxon>
        <taxon>Arctium</taxon>
    </lineage>
</organism>